<name>A0AAW0MWB5_9GOBI</name>
<dbReference type="AlphaFoldDB" id="A0AAW0MWB5"/>
<organism evidence="1 2">
    <name type="scientific">Mugilogobius chulae</name>
    <name type="common">yellowstripe goby</name>
    <dbReference type="NCBI Taxonomy" id="88201"/>
    <lineage>
        <taxon>Eukaryota</taxon>
        <taxon>Metazoa</taxon>
        <taxon>Chordata</taxon>
        <taxon>Craniata</taxon>
        <taxon>Vertebrata</taxon>
        <taxon>Euteleostomi</taxon>
        <taxon>Actinopterygii</taxon>
        <taxon>Neopterygii</taxon>
        <taxon>Teleostei</taxon>
        <taxon>Neoteleostei</taxon>
        <taxon>Acanthomorphata</taxon>
        <taxon>Gobiaria</taxon>
        <taxon>Gobiiformes</taxon>
        <taxon>Gobioidei</taxon>
        <taxon>Gobiidae</taxon>
        <taxon>Gobionellinae</taxon>
        <taxon>Mugilogobius</taxon>
    </lineage>
</organism>
<proteinExistence type="predicted"/>
<comment type="caution">
    <text evidence="1">The sequence shown here is derived from an EMBL/GenBank/DDBJ whole genome shotgun (WGS) entry which is preliminary data.</text>
</comment>
<reference evidence="2" key="1">
    <citation type="submission" date="2024-04" db="EMBL/GenBank/DDBJ databases">
        <title>Salinicola lusitanus LLJ914,a marine bacterium isolated from the Okinawa Trough.</title>
        <authorList>
            <person name="Li J."/>
        </authorList>
    </citation>
    <scope>NUCLEOTIDE SEQUENCE [LARGE SCALE GENOMIC DNA]</scope>
</reference>
<keyword evidence="2" id="KW-1185">Reference proteome</keyword>
<evidence type="ECO:0000313" key="2">
    <source>
        <dbReference type="Proteomes" id="UP001460270"/>
    </source>
</evidence>
<evidence type="ECO:0000313" key="1">
    <source>
        <dbReference type="EMBL" id="KAK7882703.1"/>
    </source>
</evidence>
<dbReference type="EMBL" id="JBBPFD010000021">
    <property type="protein sequence ID" value="KAK7882703.1"/>
    <property type="molecule type" value="Genomic_DNA"/>
</dbReference>
<accession>A0AAW0MWB5</accession>
<gene>
    <name evidence="1" type="ORF">WMY93_028877</name>
</gene>
<protein>
    <submittedName>
        <fullName evidence="1">Uncharacterized protein</fullName>
    </submittedName>
</protein>
<dbReference type="Proteomes" id="UP001460270">
    <property type="component" value="Unassembled WGS sequence"/>
</dbReference>
<sequence length="336" mass="39045">METNFYSQHLSLQQLRNQPETKHNNYLHIDVPAYPRPVLHVTHVSHSTDLDGFRRIMVYTGFKSPGYRRDEPKVVWFSLTPSRAELREAEGRSVTIVHPNGTEERFEPVRRLQHDQGEAAEAPGPEDGFLQTFATSPVFLSSSRLGSFCFTLPLQDVLDNYSRQFCRGEKPVMRVWKTVLYKQKVMYAVLVHSPDNQDEFSDFPLLQGEETSICAFREEPEPHFIWRPQAMSETHEFELQVNPENHSLSAEPCPSHDEADRRIRLSYYVWDEVSLALHVGHEDLRFKNQELQKSVRFCEMGNPPRPISVFQTFEEAQSQVPWPLQRYSESEVAINP</sequence>